<dbReference type="PATRIC" id="fig|946483.4.peg.1596"/>
<keyword evidence="2" id="KW-1185">Reference proteome</keyword>
<accession>U5N8D3</accession>
<name>U5N8D3_9BURK</name>
<dbReference type="EMBL" id="CP004885">
    <property type="protein sequence ID" value="AGX87662.1"/>
    <property type="molecule type" value="Genomic_DNA"/>
</dbReference>
<dbReference type="AlphaFoldDB" id="U5N8D3"/>
<evidence type="ECO:0008006" key="3">
    <source>
        <dbReference type="Google" id="ProtNLM"/>
    </source>
</evidence>
<protein>
    <recommendedName>
        <fullName evidence="3">ATP-binding protein</fullName>
    </recommendedName>
</protein>
<dbReference type="KEGG" id="cbx:Cenrod_1577"/>
<dbReference type="eggNOG" id="COG2304">
    <property type="taxonomic scope" value="Bacteria"/>
</dbReference>
<evidence type="ECO:0000313" key="2">
    <source>
        <dbReference type="Proteomes" id="UP000017184"/>
    </source>
</evidence>
<dbReference type="InterPro" id="IPR036890">
    <property type="entry name" value="HATPase_C_sf"/>
</dbReference>
<proteinExistence type="predicted"/>
<evidence type="ECO:0000313" key="1">
    <source>
        <dbReference type="EMBL" id="AGX87662.1"/>
    </source>
</evidence>
<dbReference type="HOGENOM" id="CLU_130843_0_0_4"/>
<reference evidence="1 2" key="1">
    <citation type="journal article" date="2013" name="Genome Biol.">
        <title>Genomic analysis reveals key aspects of prokaryotic symbiosis in the phototrophic consortium "Chlorochromatium aggregatum".</title>
        <authorList>
            <person name="Liu Z."/>
            <person name="Muller J."/>
            <person name="Li T."/>
            <person name="Alvey R.M."/>
            <person name="Vogl K."/>
            <person name="Frigaard N.U."/>
            <person name="Rockwell N.C."/>
            <person name="Boyd E.S."/>
            <person name="Tomsho L.P."/>
            <person name="Schuster S.C."/>
            <person name="Henke P."/>
            <person name="Rohde M."/>
            <person name="Overmann J."/>
            <person name="Bryant D.A."/>
        </authorList>
    </citation>
    <scope>NUCLEOTIDE SEQUENCE [LARGE SCALE GENOMIC DNA]</scope>
    <source>
        <strain evidence="1">CR</strain>
    </source>
</reference>
<dbReference type="Gene3D" id="3.30.565.10">
    <property type="entry name" value="Histidine kinase-like ATPase, C-terminal domain"/>
    <property type="match status" value="1"/>
</dbReference>
<organism evidence="1 2">
    <name type="scientific">Candidatus Symbiobacter mobilis CR</name>
    <dbReference type="NCBI Taxonomy" id="946483"/>
    <lineage>
        <taxon>Bacteria</taxon>
        <taxon>Pseudomonadati</taxon>
        <taxon>Pseudomonadota</taxon>
        <taxon>Betaproteobacteria</taxon>
        <taxon>Burkholderiales</taxon>
        <taxon>Comamonadaceae</taxon>
    </lineage>
</organism>
<sequence>METYGQSYSLSEMRRIGMKKFDLNIEKILESWELCHAIREIIANALDEQLLTQTKDVCISQIGNAWIIRDYGRGLKYTHLTQNENQEKIDNGNVIGKFGIGLKDALATFDRKGVIVTAKSKHNIIRTEQSTKQGFHDVKTLHAVIKESHESNFVGTEFELIGVSERDIDAAKNFS</sequence>
<dbReference type="Proteomes" id="UP000017184">
    <property type="component" value="Chromosome"/>
</dbReference>
<gene>
    <name evidence="1" type="ORF">Cenrod_1577</name>
</gene>
<dbReference type="SUPFAM" id="SSF55874">
    <property type="entry name" value="ATPase domain of HSP90 chaperone/DNA topoisomerase II/histidine kinase"/>
    <property type="match status" value="1"/>
</dbReference>